<evidence type="ECO:0000313" key="2">
    <source>
        <dbReference type="Proteomes" id="UP000198959"/>
    </source>
</evidence>
<dbReference type="Proteomes" id="UP000198959">
    <property type="component" value="Unassembled WGS sequence"/>
</dbReference>
<dbReference type="STRING" id="145854.GA0074692_0952"/>
<dbReference type="AlphaFoldDB" id="A0A1C6RU09"/>
<accession>A0A1C6RU09</accession>
<reference evidence="2" key="1">
    <citation type="submission" date="2016-06" db="EMBL/GenBank/DDBJ databases">
        <authorList>
            <person name="Varghese N."/>
            <person name="Submissions Spin"/>
        </authorList>
    </citation>
    <scope>NUCLEOTIDE SEQUENCE [LARGE SCALE GENOMIC DNA]</scope>
    <source>
        <strain evidence="2">DSM 43817</strain>
    </source>
</reference>
<sequence length="141" mass="15112">MIDSRGYPASVGFNPFLPSAWSTSTPSLPDPPHREGGTLRWQSITSTLAERLQEHVQARGAVLPTDRRGPATTTYIKASLQAVAAALTGHDRRTTPGRRLRAHTWRLGDVEWAIVAVLALVAAGSAVAGRAEWRHTAPAGT</sequence>
<proteinExistence type="predicted"/>
<protein>
    <submittedName>
        <fullName evidence="1">Uncharacterized protein</fullName>
    </submittedName>
</protein>
<evidence type="ECO:0000313" key="1">
    <source>
        <dbReference type="EMBL" id="SCL20695.1"/>
    </source>
</evidence>
<dbReference type="EMBL" id="FMHW01000002">
    <property type="protein sequence ID" value="SCL20695.1"/>
    <property type="molecule type" value="Genomic_DNA"/>
</dbReference>
<dbReference type="RefSeq" id="WP_141725158.1">
    <property type="nucleotide sequence ID" value="NZ_FMHW01000002.1"/>
</dbReference>
<name>A0A1C6RU09_9ACTN</name>
<gene>
    <name evidence="1" type="ORF">GA0074692_0952</name>
</gene>
<organism evidence="1 2">
    <name type="scientific">Micromonospora pallida</name>
    <dbReference type="NCBI Taxonomy" id="145854"/>
    <lineage>
        <taxon>Bacteria</taxon>
        <taxon>Bacillati</taxon>
        <taxon>Actinomycetota</taxon>
        <taxon>Actinomycetes</taxon>
        <taxon>Micromonosporales</taxon>
        <taxon>Micromonosporaceae</taxon>
        <taxon>Micromonospora</taxon>
    </lineage>
</organism>
<keyword evidence="2" id="KW-1185">Reference proteome</keyword>